<gene>
    <name evidence="1" type="ORF">COB20_16100</name>
</gene>
<accession>A0A2A4WT60</accession>
<dbReference type="AlphaFoldDB" id="A0A2A4WT60"/>
<proteinExistence type="predicted"/>
<dbReference type="EMBL" id="NVUL01000120">
    <property type="protein sequence ID" value="PCI73632.1"/>
    <property type="molecule type" value="Genomic_DNA"/>
</dbReference>
<evidence type="ECO:0000313" key="1">
    <source>
        <dbReference type="EMBL" id="PCI73632.1"/>
    </source>
</evidence>
<sequence length="63" mass="7236">MLLEGSIAGKGSRRPWPARARQRYAISPVWRGFQPIFLVFRKVDTFLQKRALPAELTASQSDY</sequence>
<evidence type="ECO:0000313" key="2">
    <source>
        <dbReference type="Proteomes" id="UP000218767"/>
    </source>
</evidence>
<protein>
    <submittedName>
        <fullName evidence="1">Uncharacterized protein</fullName>
    </submittedName>
</protein>
<dbReference type="Proteomes" id="UP000218767">
    <property type="component" value="Unassembled WGS sequence"/>
</dbReference>
<name>A0A2A4WT60_9GAMM</name>
<reference evidence="2" key="1">
    <citation type="submission" date="2017-08" db="EMBL/GenBank/DDBJ databases">
        <title>A dynamic microbial community with high functional redundancy inhabits the cold, oxic subseafloor aquifer.</title>
        <authorList>
            <person name="Tully B.J."/>
            <person name="Wheat C.G."/>
            <person name="Glazer B.T."/>
            <person name="Huber J.A."/>
        </authorList>
    </citation>
    <scope>NUCLEOTIDE SEQUENCE [LARGE SCALE GENOMIC DNA]</scope>
</reference>
<comment type="caution">
    <text evidence="1">The sequence shown here is derived from an EMBL/GenBank/DDBJ whole genome shotgun (WGS) entry which is preliminary data.</text>
</comment>
<organism evidence="1 2">
    <name type="scientific">SAR86 cluster bacterium</name>
    <dbReference type="NCBI Taxonomy" id="2030880"/>
    <lineage>
        <taxon>Bacteria</taxon>
        <taxon>Pseudomonadati</taxon>
        <taxon>Pseudomonadota</taxon>
        <taxon>Gammaproteobacteria</taxon>
        <taxon>SAR86 cluster</taxon>
    </lineage>
</organism>